<dbReference type="RefSeq" id="WP_286658379.1">
    <property type="nucleotide sequence ID" value="NZ_JASZYV010000001.1"/>
</dbReference>
<keyword evidence="3" id="KW-0560">Oxidoreductase</keyword>
<dbReference type="EMBL" id="JASZYV010000001">
    <property type="protein sequence ID" value="MDM0043262.1"/>
    <property type="molecule type" value="Genomic_DNA"/>
</dbReference>
<dbReference type="Gene3D" id="3.40.430.10">
    <property type="entry name" value="Dihydrofolate Reductase, subunit A"/>
    <property type="match status" value="1"/>
</dbReference>
<dbReference type="Pfam" id="PF01872">
    <property type="entry name" value="RibD_C"/>
    <property type="match status" value="1"/>
</dbReference>
<reference evidence="5" key="1">
    <citation type="submission" date="2023-06" db="EMBL/GenBank/DDBJ databases">
        <authorList>
            <person name="Jiang Y."/>
            <person name="Liu Q."/>
        </authorList>
    </citation>
    <scope>NUCLEOTIDE SEQUENCE</scope>
    <source>
        <strain evidence="5">CGMCC 1.12089</strain>
    </source>
</reference>
<dbReference type="PANTHER" id="PTHR38011">
    <property type="entry name" value="DIHYDROFOLATE REDUCTASE FAMILY PROTEIN (AFU_ORTHOLOGUE AFUA_8G06820)"/>
    <property type="match status" value="1"/>
</dbReference>
<dbReference type="InterPro" id="IPR050765">
    <property type="entry name" value="Riboflavin_Biosynth_HTPR"/>
</dbReference>
<evidence type="ECO:0000313" key="6">
    <source>
        <dbReference type="Proteomes" id="UP001174908"/>
    </source>
</evidence>
<feature type="domain" description="Bacterial bifunctional deaminase-reductase C-terminal" evidence="4">
    <location>
        <begin position="79"/>
        <end position="256"/>
    </location>
</feature>
<evidence type="ECO:0000256" key="3">
    <source>
        <dbReference type="ARBA" id="ARBA00023002"/>
    </source>
</evidence>
<sequence>MTGTRVHGIDALWPDCLAVAHARRSGDARQAAHDAALVYAEGQGWQLASRAGQGWDDEACQVFELLKPLLDRPPGGDSWVLGQLGQSLNGCIATHGGDANFVNGPEVLTHLHRLRALSDAVIVGAGTAALDNPQLTTRRVPGPNPVRVLLDPGLGLATTLKALSDGQAPTLLACDATRAAQAARRVGADQVLGVEGLVDAQGAIAMAPLVAALHARGLSVLFVEGGGVTVSRFLSQSCLDRLHLSVAPVVIGGGRPGLQLPLHASMRDCPRPPARIFSLGQDMLWDLDLSAARR</sequence>
<proteinExistence type="predicted"/>
<dbReference type="InterPro" id="IPR002734">
    <property type="entry name" value="RibDG_C"/>
</dbReference>
<protein>
    <submittedName>
        <fullName evidence="5">RibD family protein</fullName>
    </submittedName>
</protein>
<evidence type="ECO:0000313" key="5">
    <source>
        <dbReference type="EMBL" id="MDM0043262.1"/>
    </source>
</evidence>
<name>A0ABT7N5T1_9BURK</name>
<evidence type="ECO:0000259" key="4">
    <source>
        <dbReference type="Pfam" id="PF01872"/>
    </source>
</evidence>
<keyword evidence="6" id="KW-1185">Reference proteome</keyword>
<gene>
    <name evidence="5" type="ORF">QTH91_02085</name>
</gene>
<evidence type="ECO:0000256" key="1">
    <source>
        <dbReference type="ARBA" id="ARBA00005104"/>
    </source>
</evidence>
<evidence type="ECO:0000256" key="2">
    <source>
        <dbReference type="ARBA" id="ARBA00022857"/>
    </source>
</evidence>
<keyword evidence="2" id="KW-0521">NADP</keyword>
<dbReference type="InterPro" id="IPR024072">
    <property type="entry name" value="DHFR-like_dom_sf"/>
</dbReference>
<comment type="pathway">
    <text evidence="1">Cofactor biosynthesis; riboflavin biosynthesis.</text>
</comment>
<accession>A0ABT7N5T1</accession>
<dbReference type="PANTHER" id="PTHR38011:SF7">
    <property type="entry name" value="2,5-DIAMINO-6-RIBOSYLAMINO-4(3H)-PYRIMIDINONE 5'-PHOSPHATE REDUCTASE"/>
    <property type="match status" value="1"/>
</dbReference>
<comment type="caution">
    <text evidence="5">The sequence shown here is derived from an EMBL/GenBank/DDBJ whole genome shotgun (WGS) entry which is preliminary data.</text>
</comment>
<organism evidence="5 6">
    <name type="scientific">Variovorax dokdonensis</name>
    <dbReference type="NCBI Taxonomy" id="344883"/>
    <lineage>
        <taxon>Bacteria</taxon>
        <taxon>Pseudomonadati</taxon>
        <taxon>Pseudomonadota</taxon>
        <taxon>Betaproteobacteria</taxon>
        <taxon>Burkholderiales</taxon>
        <taxon>Comamonadaceae</taxon>
        <taxon>Variovorax</taxon>
    </lineage>
</organism>
<dbReference type="SUPFAM" id="SSF53597">
    <property type="entry name" value="Dihydrofolate reductase-like"/>
    <property type="match status" value="1"/>
</dbReference>
<dbReference type="Proteomes" id="UP001174908">
    <property type="component" value="Unassembled WGS sequence"/>
</dbReference>